<evidence type="ECO:0000256" key="11">
    <source>
        <dbReference type="SAM" id="SignalP"/>
    </source>
</evidence>
<gene>
    <name evidence="13" type="ORF">IWQ60_005867</name>
</gene>
<feature type="signal peptide" evidence="11">
    <location>
        <begin position="1"/>
        <end position="26"/>
    </location>
</feature>
<evidence type="ECO:0000256" key="3">
    <source>
        <dbReference type="ARBA" id="ARBA00013205"/>
    </source>
</evidence>
<evidence type="ECO:0000256" key="2">
    <source>
        <dbReference type="ARBA" id="ARBA00007447"/>
    </source>
</evidence>
<evidence type="ECO:0000256" key="1">
    <source>
        <dbReference type="ARBA" id="ARBA00001130"/>
    </source>
</evidence>
<keyword evidence="14" id="KW-1185">Reference proteome</keyword>
<evidence type="ECO:0000259" key="12">
    <source>
        <dbReference type="PROSITE" id="PS51767"/>
    </source>
</evidence>
<feature type="chain" id="PRO_5040926864" description="rhizopuspepsin" evidence="11">
    <location>
        <begin position="27"/>
        <end position="429"/>
    </location>
</feature>
<dbReference type="CDD" id="cd05471">
    <property type="entry name" value="pepsin_like"/>
    <property type="match status" value="1"/>
</dbReference>
<keyword evidence="9" id="KW-1015">Disulfide bond</keyword>
<evidence type="ECO:0000313" key="13">
    <source>
        <dbReference type="EMBL" id="KAJ1923454.1"/>
    </source>
</evidence>
<organism evidence="13 14">
    <name type="scientific">Tieghemiomyces parasiticus</name>
    <dbReference type="NCBI Taxonomy" id="78921"/>
    <lineage>
        <taxon>Eukaryota</taxon>
        <taxon>Fungi</taxon>
        <taxon>Fungi incertae sedis</taxon>
        <taxon>Zoopagomycota</taxon>
        <taxon>Kickxellomycotina</taxon>
        <taxon>Dimargaritomycetes</taxon>
        <taxon>Dimargaritales</taxon>
        <taxon>Dimargaritaceae</taxon>
        <taxon>Tieghemiomyces</taxon>
    </lineage>
</organism>
<dbReference type="OrthoDB" id="2747330at2759"/>
<reference evidence="13" key="1">
    <citation type="submission" date="2022-07" db="EMBL/GenBank/DDBJ databases">
        <title>Phylogenomic reconstructions and comparative analyses of Kickxellomycotina fungi.</title>
        <authorList>
            <person name="Reynolds N.K."/>
            <person name="Stajich J.E."/>
            <person name="Barry K."/>
            <person name="Grigoriev I.V."/>
            <person name="Crous P."/>
            <person name="Smith M.E."/>
        </authorList>
    </citation>
    <scope>NUCLEOTIDE SEQUENCE</scope>
    <source>
        <strain evidence="13">RSA 861</strain>
    </source>
</reference>
<dbReference type="SUPFAM" id="SSF50630">
    <property type="entry name" value="Acid proteases"/>
    <property type="match status" value="1"/>
</dbReference>
<dbReference type="PROSITE" id="PS00141">
    <property type="entry name" value="ASP_PROTEASE"/>
    <property type="match status" value="1"/>
</dbReference>
<evidence type="ECO:0000256" key="9">
    <source>
        <dbReference type="PIRSR" id="PIRSR601461-2"/>
    </source>
</evidence>
<evidence type="ECO:0000256" key="6">
    <source>
        <dbReference type="ARBA" id="ARBA00022750"/>
    </source>
</evidence>
<dbReference type="InterPro" id="IPR033121">
    <property type="entry name" value="PEPTIDASE_A1"/>
</dbReference>
<dbReference type="InterPro" id="IPR034164">
    <property type="entry name" value="Pepsin-like_dom"/>
</dbReference>
<dbReference type="GO" id="GO:0004190">
    <property type="term" value="F:aspartic-type endopeptidase activity"/>
    <property type="evidence" value="ECO:0007669"/>
    <property type="project" value="UniProtKB-KW"/>
</dbReference>
<dbReference type="EC" id="3.4.23.21" evidence="3"/>
<dbReference type="PANTHER" id="PTHR47966:SF51">
    <property type="entry name" value="BETA-SITE APP-CLEAVING ENZYME, ISOFORM A-RELATED"/>
    <property type="match status" value="1"/>
</dbReference>
<comment type="catalytic activity">
    <reaction evidence="1">
        <text>Hydrolysis of proteins with broad specificity similar to that of pepsin A, preferring hydrophobic residues at P1 and P1'. Clots milk and activates trypsinogen. Does not cleave 4-Gln-|-His-5, but does cleave 10-His-|-Leu-11 and 12-Val-|-Glu-13 in B chain of insulin.</text>
        <dbReference type="EC" id="3.4.23.21"/>
    </reaction>
</comment>
<keyword evidence="4 10" id="KW-0645">Protease</keyword>
<evidence type="ECO:0000256" key="5">
    <source>
        <dbReference type="ARBA" id="ARBA00022729"/>
    </source>
</evidence>
<feature type="disulfide bond" evidence="9">
    <location>
        <begin position="351"/>
        <end position="388"/>
    </location>
</feature>
<evidence type="ECO:0000313" key="14">
    <source>
        <dbReference type="Proteomes" id="UP001150569"/>
    </source>
</evidence>
<name>A0A9W8DU82_9FUNG</name>
<feature type="active site" evidence="8">
    <location>
        <position position="130"/>
    </location>
</feature>
<dbReference type="FunFam" id="2.40.70.10:FF:000115">
    <property type="entry name" value="Lysosomal aspartic protease"/>
    <property type="match status" value="1"/>
</dbReference>
<evidence type="ECO:0000256" key="8">
    <source>
        <dbReference type="PIRSR" id="PIRSR601461-1"/>
    </source>
</evidence>
<dbReference type="Gene3D" id="2.40.70.10">
    <property type="entry name" value="Acid Proteases"/>
    <property type="match status" value="2"/>
</dbReference>
<evidence type="ECO:0000256" key="10">
    <source>
        <dbReference type="RuleBase" id="RU000454"/>
    </source>
</evidence>
<dbReference type="InterPro" id="IPR001461">
    <property type="entry name" value="Aspartic_peptidase_A1"/>
</dbReference>
<feature type="active site" evidence="8">
    <location>
        <position position="315"/>
    </location>
</feature>
<keyword evidence="5 11" id="KW-0732">Signal</keyword>
<protein>
    <recommendedName>
        <fullName evidence="3">rhizopuspepsin</fullName>
        <ecNumber evidence="3">3.4.23.21</ecNumber>
    </recommendedName>
</protein>
<dbReference type="AlphaFoldDB" id="A0A9W8DU82"/>
<dbReference type="EMBL" id="JANBPT010000333">
    <property type="protein sequence ID" value="KAJ1923454.1"/>
    <property type="molecule type" value="Genomic_DNA"/>
</dbReference>
<comment type="similarity">
    <text evidence="2 10">Belongs to the peptidase A1 family.</text>
</comment>
<dbReference type="InterPro" id="IPR021109">
    <property type="entry name" value="Peptidase_aspartic_dom_sf"/>
</dbReference>
<sequence length="429" mass="47179">MTVLALPPATLLAFITVAWLAGTATGQPTVPPPPTHLAARGLPAGTRVPLFKRSTASKDFRRTQAHSLSRQARVALTRRDVKTSGQDRFRVTDSLPRSSRLALIDYHGDTEYYGIISLGTPAQSFRVNFDTGSSDLWVPGIMCTSPVCAQRRQFYSNASSTFQEDGRPFEIRYSDGAGATGVLVTDTLTIGGLRIANQTFAVTLTESEEIGYDEYDGMFGLAFSDLSAVEGLRTPLDNIIDQNLVDRPVVSFSLPRKRTNDGSGGHIEFGRIDSTAYIGELTYIPLTRAYYWELGVENIYVDGYSLGTAGQAMMDTGTTLIVVPPYVADLIHDRFPLALKYPDDNAWIVPCRMADIDAILEFQLAGQRYAVPYADLVYATLPDDPEFCYSAISEGDEDELWIIGDTFIKNYYMVFDYGSKAIGLAPLKL</sequence>
<dbReference type="Proteomes" id="UP001150569">
    <property type="component" value="Unassembled WGS sequence"/>
</dbReference>
<feature type="disulfide bond" evidence="9">
    <location>
        <begin position="143"/>
        <end position="148"/>
    </location>
</feature>
<dbReference type="Pfam" id="PF00026">
    <property type="entry name" value="Asp"/>
    <property type="match status" value="1"/>
</dbReference>
<comment type="caution">
    <text evidence="13">The sequence shown here is derived from an EMBL/GenBank/DDBJ whole genome shotgun (WGS) entry which is preliminary data.</text>
</comment>
<evidence type="ECO:0000256" key="4">
    <source>
        <dbReference type="ARBA" id="ARBA00022670"/>
    </source>
</evidence>
<dbReference type="PRINTS" id="PR00792">
    <property type="entry name" value="PEPSIN"/>
</dbReference>
<feature type="domain" description="Peptidase A1" evidence="12">
    <location>
        <begin position="112"/>
        <end position="425"/>
    </location>
</feature>
<proteinExistence type="inferred from homology"/>
<accession>A0A9W8DU82</accession>
<dbReference type="PROSITE" id="PS51767">
    <property type="entry name" value="PEPTIDASE_A1"/>
    <property type="match status" value="1"/>
</dbReference>
<evidence type="ECO:0000256" key="7">
    <source>
        <dbReference type="ARBA" id="ARBA00022801"/>
    </source>
</evidence>
<dbReference type="PANTHER" id="PTHR47966">
    <property type="entry name" value="BETA-SITE APP-CLEAVING ENZYME, ISOFORM A-RELATED"/>
    <property type="match status" value="1"/>
</dbReference>
<dbReference type="GO" id="GO:0006508">
    <property type="term" value="P:proteolysis"/>
    <property type="evidence" value="ECO:0007669"/>
    <property type="project" value="UniProtKB-KW"/>
</dbReference>
<dbReference type="InterPro" id="IPR001969">
    <property type="entry name" value="Aspartic_peptidase_AS"/>
</dbReference>
<keyword evidence="7 10" id="KW-0378">Hydrolase</keyword>
<keyword evidence="6 10" id="KW-0064">Aspartyl protease</keyword>